<keyword evidence="3 10" id="KW-0812">Transmembrane</keyword>
<dbReference type="GO" id="GO:0005886">
    <property type="term" value="C:plasma membrane"/>
    <property type="evidence" value="ECO:0007669"/>
    <property type="project" value="UniProtKB-SubCell"/>
</dbReference>
<dbReference type="Pfam" id="PF00001">
    <property type="entry name" value="7tm_1"/>
    <property type="match status" value="1"/>
</dbReference>
<feature type="region of interest" description="Disordered" evidence="9">
    <location>
        <begin position="364"/>
        <end position="389"/>
    </location>
</feature>
<evidence type="ECO:0000256" key="1">
    <source>
        <dbReference type="ARBA" id="ARBA00004651"/>
    </source>
</evidence>
<reference evidence="12 13" key="1">
    <citation type="journal article" date="2021" name="Elife">
        <title>Chloroplast acquisition without the gene transfer in kleptoplastic sea slugs, Plakobranchus ocellatus.</title>
        <authorList>
            <person name="Maeda T."/>
            <person name="Takahashi S."/>
            <person name="Yoshida T."/>
            <person name="Shimamura S."/>
            <person name="Takaki Y."/>
            <person name="Nagai Y."/>
            <person name="Toyoda A."/>
            <person name="Suzuki Y."/>
            <person name="Arimoto A."/>
            <person name="Ishii H."/>
            <person name="Satoh N."/>
            <person name="Nishiyama T."/>
            <person name="Hasebe M."/>
            <person name="Maruyama T."/>
            <person name="Minagawa J."/>
            <person name="Obokata J."/>
            <person name="Shigenobu S."/>
        </authorList>
    </citation>
    <scope>NUCLEOTIDE SEQUENCE [LARGE SCALE GENOMIC DNA]</scope>
</reference>
<feature type="transmembrane region" description="Helical" evidence="10">
    <location>
        <begin position="105"/>
        <end position="130"/>
    </location>
</feature>
<dbReference type="Proteomes" id="UP000735302">
    <property type="component" value="Unassembled WGS sequence"/>
</dbReference>
<evidence type="ECO:0000256" key="6">
    <source>
        <dbReference type="ARBA" id="ARBA00023136"/>
    </source>
</evidence>
<dbReference type="CDD" id="cd00637">
    <property type="entry name" value="7tm_classA_rhodopsin-like"/>
    <property type="match status" value="1"/>
</dbReference>
<dbReference type="EMBL" id="BLXT01004491">
    <property type="protein sequence ID" value="GFO13426.1"/>
    <property type="molecule type" value="Genomic_DNA"/>
</dbReference>
<dbReference type="AlphaFoldDB" id="A0AAV4B3N1"/>
<evidence type="ECO:0000256" key="10">
    <source>
        <dbReference type="SAM" id="Phobius"/>
    </source>
</evidence>
<sequence>MSEHYSSEPGMGPLTQDSLVTSVLMGIIALVGLVGNMLMLRACCKYEKLRTNFYTVFCGLSIADMAFLLTAVPVYIRGVVFSGEVDEDNDLVKDTFADKVYCKSFLYLTDACGFVAAYLLVVLAVLRAILLTNRNTRGQPRPFHLVMLCLVIYVISFVSSIPIINTVSSLGRKCIPKYQFVPEEMRKNVWLKSLFSLFLPLSLVITVHFIAHMLGKRYFSDSYSPREKEKSRLVIAIIVAFAICQFPYRIVSLYSAYFVSIDDWSTWEMVDTLEKYMFCLLTVDKAVRPILYSKLASDLCVAFDEVINCTYCSRAYYQEPLNDHLGASLVIPEEAPEVQDTDPPDAASASQSFLVEKAEVYSYDGGPVDSTAEPGPMGLTNDESSDSSLSRTIAVENLGRSCDRLISTSSSASATSCTSQTPLVHQQEEVEMLPERV</sequence>
<feature type="region of interest" description="Disordered" evidence="9">
    <location>
        <begin position="409"/>
        <end position="437"/>
    </location>
</feature>
<evidence type="ECO:0000313" key="13">
    <source>
        <dbReference type="Proteomes" id="UP000735302"/>
    </source>
</evidence>
<keyword evidence="6 10" id="KW-0472">Membrane</keyword>
<dbReference type="PRINTS" id="PR00237">
    <property type="entry name" value="GPCRRHODOPSN"/>
</dbReference>
<keyword evidence="5" id="KW-0297">G-protein coupled receptor</keyword>
<feature type="transmembrane region" description="Helical" evidence="10">
    <location>
        <begin position="20"/>
        <end position="40"/>
    </location>
</feature>
<organism evidence="12 13">
    <name type="scientific">Plakobranchus ocellatus</name>
    <dbReference type="NCBI Taxonomy" id="259542"/>
    <lineage>
        <taxon>Eukaryota</taxon>
        <taxon>Metazoa</taxon>
        <taxon>Spiralia</taxon>
        <taxon>Lophotrochozoa</taxon>
        <taxon>Mollusca</taxon>
        <taxon>Gastropoda</taxon>
        <taxon>Heterobranchia</taxon>
        <taxon>Euthyneura</taxon>
        <taxon>Panpulmonata</taxon>
        <taxon>Sacoglossa</taxon>
        <taxon>Placobranchoidea</taxon>
        <taxon>Plakobranchidae</taxon>
        <taxon>Plakobranchus</taxon>
    </lineage>
</organism>
<feature type="domain" description="G-protein coupled receptors family 1 profile" evidence="11">
    <location>
        <begin position="35"/>
        <end position="292"/>
    </location>
</feature>
<name>A0AAV4B3N1_9GAST</name>
<evidence type="ECO:0000256" key="4">
    <source>
        <dbReference type="ARBA" id="ARBA00022989"/>
    </source>
</evidence>
<feature type="transmembrane region" description="Helical" evidence="10">
    <location>
        <begin position="142"/>
        <end position="164"/>
    </location>
</feature>
<evidence type="ECO:0000256" key="3">
    <source>
        <dbReference type="ARBA" id="ARBA00022692"/>
    </source>
</evidence>
<dbReference type="GO" id="GO:0007218">
    <property type="term" value="P:neuropeptide signaling pathway"/>
    <property type="evidence" value="ECO:0007669"/>
    <property type="project" value="TreeGrafter"/>
</dbReference>
<dbReference type="PANTHER" id="PTHR24229:SF40">
    <property type="entry name" value="ALLATOSTATIN C RECEPTOR 1-RELATED"/>
    <property type="match status" value="1"/>
</dbReference>
<dbReference type="PANTHER" id="PTHR24229">
    <property type="entry name" value="NEUROPEPTIDES RECEPTOR"/>
    <property type="match status" value="1"/>
</dbReference>
<comment type="caution">
    <text evidence="12">The sequence shown here is derived from an EMBL/GenBank/DDBJ whole genome shotgun (WGS) entry which is preliminary data.</text>
</comment>
<dbReference type="SUPFAM" id="SSF81321">
    <property type="entry name" value="Family A G protein-coupled receptor-like"/>
    <property type="match status" value="1"/>
</dbReference>
<evidence type="ECO:0000313" key="12">
    <source>
        <dbReference type="EMBL" id="GFO13426.1"/>
    </source>
</evidence>
<feature type="transmembrane region" description="Helical" evidence="10">
    <location>
        <begin position="189"/>
        <end position="211"/>
    </location>
</feature>
<dbReference type="GO" id="GO:0004930">
    <property type="term" value="F:G protein-coupled receptor activity"/>
    <property type="evidence" value="ECO:0007669"/>
    <property type="project" value="UniProtKB-KW"/>
</dbReference>
<evidence type="ECO:0000256" key="5">
    <source>
        <dbReference type="ARBA" id="ARBA00023040"/>
    </source>
</evidence>
<feature type="transmembrane region" description="Helical" evidence="10">
    <location>
        <begin position="52"/>
        <end position="76"/>
    </location>
</feature>
<keyword evidence="8" id="KW-0807">Transducer</keyword>
<evidence type="ECO:0000256" key="2">
    <source>
        <dbReference type="ARBA" id="ARBA00022475"/>
    </source>
</evidence>
<keyword evidence="7 12" id="KW-0675">Receptor</keyword>
<keyword evidence="13" id="KW-1185">Reference proteome</keyword>
<evidence type="ECO:0000256" key="9">
    <source>
        <dbReference type="SAM" id="MobiDB-lite"/>
    </source>
</evidence>
<dbReference type="PROSITE" id="PS50262">
    <property type="entry name" value="G_PROTEIN_RECEP_F1_2"/>
    <property type="match status" value="1"/>
</dbReference>
<keyword evidence="4 10" id="KW-1133">Transmembrane helix</keyword>
<feature type="compositionally biased region" description="Low complexity" evidence="9">
    <location>
        <begin position="409"/>
        <end position="419"/>
    </location>
</feature>
<keyword evidence="2" id="KW-1003">Cell membrane</keyword>
<dbReference type="InterPro" id="IPR000276">
    <property type="entry name" value="GPCR_Rhodpsn"/>
</dbReference>
<dbReference type="Gene3D" id="1.20.1070.10">
    <property type="entry name" value="Rhodopsin 7-helix transmembrane proteins"/>
    <property type="match status" value="1"/>
</dbReference>
<dbReference type="InterPro" id="IPR017452">
    <property type="entry name" value="GPCR_Rhodpsn_7TM"/>
</dbReference>
<dbReference type="GO" id="GO:0043005">
    <property type="term" value="C:neuron projection"/>
    <property type="evidence" value="ECO:0007669"/>
    <property type="project" value="TreeGrafter"/>
</dbReference>
<evidence type="ECO:0000259" key="11">
    <source>
        <dbReference type="PROSITE" id="PS50262"/>
    </source>
</evidence>
<evidence type="ECO:0000256" key="7">
    <source>
        <dbReference type="ARBA" id="ARBA00023170"/>
    </source>
</evidence>
<proteinExistence type="predicted"/>
<evidence type="ECO:0000256" key="8">
    <source>
        <dbReference type="ARBA" id="ARBA00023224"/>
    </source>
</evidence>
<gene>
    <name evidence="12" type="ORF">PoB_003993100</name>
</gene>
<protein>
    <submittedName>
        <fullName evidence="12">C-c chemokine receptor type 6</fullName>
    </submittedName>
</protein>
<accession>A0AAV4B3N1</accession>
<feature type="transmembrane region" description="Helical" evidence="10">
    <location>
        <begin position="232"/>
        <end position="251"/>
    </location>
</feature>
<dbReference type="GO" id="GO:0042923">
    <property type="term" value="F:neuropeptide binding"/>
    <property type="evidence" value="ECO:0007669"/>
    <property type="project" value="TreeGrafter"/>
</dbReference>
<comment type="subcellular location">
    <subcellularLocation>
        <location evidence="1">Cell membrane</location>
        <topology evidence="1">Multi-pass membrane protein</topology>
    </subcellularLocation>
</comment>